<dbReference type="GO" id="GO:0009279">
    <property type="term" value="C:cell outer membrane"/>
    <property type="evidence" value="ECO:0007669"/>
    <property type="project" value="UniProtKB-SubCell"/>
</dbReference>
<dbReference type="EMBL" id="FOXH01000006">
    <property type="protein sequence ID" value="SFP85905.1"/>
    <property type="molecule type" value="Genomic_DNA"/>
</dbReference>
<keyword evidence="5" id="KW-0998">Cell outer membrane</keyword>
<gene>
    <name evidence="8" type="ORF">SAMN04515674_106179</name>
</gene>
<dbReference type="CDD" id="cd08977">
    <property type="entry name" value="SusD"/>
    <property type="match status" value="1"/>
</dbReference>
<evidence type="ECO:0000256" key="2">
    <source>
        <dbReference type="ARBA" id="ARBA00006275"/>
    </source>
</evidence>
<dbReference type="Pfam" id="PF14322">
    <property type="entry name" value="SusD-like_3"/>
    <property type="match status" value="1"/>
</dbReference>
<evidence type="ECO:0000256" key="1">
    <source>
        <dbReference type="ARBA" id="ARBA00004442"/>
    </source>
</evidence>
<feature type="domain" description="SusD-like N-terminal" evidence="7">
    <location>
        <begin position="58"/>
        <end position="219"/>
    </location>
</feature>
<dbReference type="PROSITE" id="PS51257">
    <property type="entry name" value="PROKAR_LIPOPROTEIN"/>
    <property type="match status" value="1"/>
</dbReference>
<dbReference type="Pfam" id="PF07980">
    <property type="entry name" value="SusD_RagB"/>
    <property type="match status" value="1"/>
</dbReference>
<organism evidence="8 9">
    <name type="scientific">Pseudarcicella hirudinis</name>
    <dbReference type="NCBI Taxonomy" id="1079859"/>
    <lineage>
        <taxon>Bacteria</taxon>
        <taxon>Pseudomonadati</taxon>
        <taxon>Bacteroidota</taxon>
        <taxon>Cytophagia</taxon>
        <taxon>Cytophagales</taxon>
        <taxon>Flectobacillaceae</taxon>
        <taxon>Pseudarcicella</taxon>
    </lineage>
</organism>
<comment type="subcellular location">
    <subcellularLocation>
        <location evidence="1">Cell outer membrane</location>
    </subcellularLocation>
</comment>
<keyword evidence="3" id="KW-0732">Signal</keyword>
<evidence type="ECO:0000313" key="8">
    <source>
        <dbReference type="EMBL" id="SFP85905.1"/>
    </source>
</evidence>
<dbReference type="RefSeq" id="WP_092017383.1">
    <property type="nucleotide sequence ID" value="NZ_FOXH01000006.1"/>
</dbReference>
<reference evidence="8 9" key="1">
    <citation type="submission" date="2016-10" db="EMBL/GenBank/DDBJ databases">
        <authorList>
            <person name="de Groot N.N."/>
        </authorList>
    </citation>
    <scope>NUCLEOTIDE SEQUENCE [LARGE SCALE GENOMIC DNA]</scope>
    <source>
        <strain evidence="9">E92,LMG 26720,CCM 7988</strain>
    </source>
</reference>
<evidence type="ECO:0000256" key="4">
    <source>
        <dbReference type="ARBA" id="ARBA00023136"/>
    </source>
</evidence>
<dbReference type="AlphaFoldDB" id="A0A1I5TS81"/>
<dbReference type="STRING" id="1079859.SAMN04515674_106179"/>
<dbReference type="SUPFAM" id="SSF48452">
    <property type="entry name" value="TPR-like"/>
    <property type="match status" value="1"/>
</dbReference>
<dbReference type="InterPro" id="IPR011990">
    <property type="entry name" value="TPR-like_helical_dom_sf"/>
</dbReference>
<dbReference type="Gene3D" id="1.25.40.390">
    <property type="match status" value="1"/>
</dbReference>
<comment type="similarity">
    <text evidence="2">Belongs to the SusD family.</text>
</comment>
<accession>A0A1I5TS81</accession>
<name>A0A1I5TS81_9BACT</name>
<evidence type="ECO:0000256" key="3">
    <source>
        <dbReference type="ARBA" id="ARBA00022729"/>
    </source>
</evidence>
<dbReference type="OrthoDB" id="621018at2"/>
<sequence length="482" mass="54043">MKKNNIIAILIFLLIFTGCRSDLLESTPYGQTASDKFWRNGDDVVSATNAIYSPLLDEDGYAHTEYTFDNCSDDMNRAGDHPDETSLELFTFDATNSHIGATWSTKYEVISRANAVLINAPKVNMDEALRRRCMGEAYFLRGFVYWRLSVIYGEVPILLEADAQSGNFNKAKSSLAEVQAQAEADFLKAVDNRLAVSYDGDNAGRATQGSAYGFLAKLYVYQQQWDKAIAAGAKVTGNTAYKLVTDYGQNFQGAFENNSEALFALQYKSGWTTDNSPAYYHTPGAWGGWGFHEPIEDLVQEFEPKDPRRAYSVLSEGDKVDRKANGITEFTADLTRVTGHAFRKYTDFTSTGDMDQGLNAPLLRSADVYLLVSEAKIRSGKNGDAELNAVRTRAGLNTKTNATMTDIMHERRVELSGENERHQDLMRWDKAGLIDIVAHYKKDRGPFKPGRNFIKPKHYYFPLPQREIDLSNGILKQNPNYN</sequence>
<feature type="domain" description="RagB/SusD" evidence="6">
    <location>
        <begin position="267"/>
        <end position="481"/>
    </location>
</feature>
<evidence type="ECO:0000313" key="9">
    <source>
        <dbReference type="Proteomes" id="UP000199306"/>
    </source>
</evidence>
<evidence type="ECO:0000259" key="7">
    <source>
        <dbReference type="Pfam" id="PF14322"/>
    </source>
</evidence>
<evidence type="ECO:0000256" key="5">
    <source>
        <dbReference type="ARBA" id="ARBA00023237"/>
    </source>
</evidence>
<proteinExistence type="inferred from homology"/>
<keyword evidence="4" id="KW-0472">Membrane</keyword>
<dbReference type="InterPro" id="IPR033985">
    <property type="entry name" value="SusD-like_N"/>
</dbReference>
<keyword evidence="9" id="KW-1185">Reference proteome</keyword>
<dbReference type="Proteomes" id="UP000199306">
    <property type="component" value="Unassembled WGS sequence"/>
</dbReference>
<dbReference type="InterPro" id="IPR012944">
    <property type="entry name" value="SusD_RagB_dom"/>
</dbReference>
<evidence type="ECO:0000259" key="6">
    <source>
        <dbReference type="Pfam" id="PF07980"/>
    </source>
</evidence>
<protein>
    <submittedName>
        <fullName evidence="8">Starch-binding associating with outer membrane</fullName>
    </submittedName>
</protein>